<dbReference type="AlphaFoldDB" id="A0A8T2JIY7"/>
<evidence type="ECO:0000259" key="3">
    <source>
        <dbReference type="Pfam" id="PF12736"/>
    </source>
</evidence>
<evidence type="ECO:0000313" key="5">
    <source>
        <dbReference type="Proteomes" id="UP000812440"/>
    </source>
</evidence>
<protein>
    <recommendedName>
        <fullName evidence="3">CABIT domain-containing protein</fullName>
    </recommendedName>
</protein>
<name>A0A8T2JIY7_9PIPI</name>
<gene>
    <name evidence="4" type="ORF">GDO86_009437</name>
</gene>
<comment type="caution">
    <text evidence="4">The sequence shown here is derived from an EMBL/GenBank/DDBJ whole genome shotgun (WGS) entry which is preliminary data.</text>
</comment>
<dbReference type="Pfam" id="PF12736">
    <property type="entry name" value="CABIT"/>
    <property type="match status" value="2"/>
</dbReference>
<keyword evidence="5" id="KW-1185">Reference proteome</keyword>
<accession>A0A8T2JIY7</accession>
<comment type="similarity">
    <text evidence="1">Belongs to the themis family.</text>
</comment>
<dbReference type="PANTHER" id="PTHR15215">
    <property type="entry name" value="CABIT DOMAIN-CONTAINING PROTEIN"/>
    <property type="match status" value="1"/>
</dbReference>
<dbReference type="EMBL" id="JAACNH010000004">
    <property type="protein sequence ID" value="KAG8444252.1"/>
    <property type="molecule type" value="Genomic_DNA"/>
</dbReference>
<evidence type="ECO:0000256" key="2">
    <source>
        <dbReference type="SAM" id="MobiDB-lite"/>
    </source>
</evidence>
<dbReference type="GO" id="GO:0005737">
    <property type="term" value="C:cytoplasm"/>
    <property type="evidence" value="ECO:0007669"/>
    <property type="project" value="TreeGrafter"/>
</dbReference>
<dbReference type="GO" id="GO:0005634">
    <property type="term" value="C:nucleus"/>
    <property type="evidence" value="ECO:0007669"/>
    <property type="project" value="TreeGrafter"/>
</dbReference>
<feature type="non-terminal residue" evidence="4">
    <location>
        <position position="579"/>
    </location>
</feature>
<sequence>MTTTLEKFIDTLDPQTLPRVLQIQSGYYYGGSVYELFGNECCVSTGDVIKIIGYKVKKVIVCIQNNNESDEALAAMELPLDFPGLFTVVVDNNPYYSIEEIVRTLHVGPTRFGHLRFRIGSDLNVADITIRKDEEIMIRYVEEINGVMSVSCGVQIMGHFISFFLPLSCKGVFYECLDKNIYTLKEILDWKIPKKRKRGVILTEVMGCHKKNFYQAGGQDIMNLKPVYEVQALMQYRKDIVCLLSDLDIEVVDITEHFDMSSFIQTLSIYDIFERTTNEFPIIAEIIEHSVAKYTYSNLLWPGKKIIIHTKYQADRIIASELRSDSPNKHFLIPTIYKGKFKRRPRFFPTVYDLNVAKRETDELHVVATKPFHSNRKEFSSVCVGDQFLVKQLQFCEIVYEGKITTVEALSFLKIQGKSREAVTIPLYVEGGFLEVIYDQRQYNMSELCKHFRFPLNVKVSVRDLFAIGEDIIASSSVLQLEEQITDSYLLVSPYDSLQNVWELPVHRINLSVHIIGSFQGETFCLPTKTNIEEISEEEYYMVRRYESQVQHPPPRPPKTPMFAMESAAKNSDAATKPE</sequence>
<feature type="compositionally biased region" description="Polar residues" evidence="2">
    <location>
        <begin position="569"/>
        <end position="579"/>
    </location>
</feature>
<evidence type="ECO:0000313" key="4">
    <source>
        <dbReference type="EMBL" id="KAG8444252.1"/>
    </source>
</evidence>
<feature type="domain" description="CABIT" evidence="3">
    <location>
        <begin position="280"/>
        <end position="504"/>
    </location>
</feature>
<evidence type="ECO:0000256" key="1">
    <source>
        <dbReference type="ARBA" id="ARBA00006414"/>
    </source>
</evidence>
<dbReference type="PANTHER" id="PTHR15215:SF1">
    <property type="entry name" value="PROTEIN THEMIS"/>
    <property type="match status" value="1"/>
</dbReference>
<feature type="domain" description="CABIT" evidence="3">
    <location>
        <begin position="17"/>
        <end position="257"/>
    </location>
</feature>
<feature type="region of interest" description="Disordered" evidence="2">
    <location>
        <begin position="548"/>
        <end position="579"/>
    </location>
</feature>
<reference evidence="4" key="1">
    <citation type="thesis" date="2020" institute="ProQuest LLC" country="789 East Eisenhower Parkway, Ann Arbor, MI, USA">
        <title>Comparative Genomics and Chromosome Evolution.</title>
        <authorList>
            <person name="Mudd A.B."/>
        </authorList>
    </citation>
    <scope>NUCLEOTIDE SEQUENCE</scope>
    <source>
        <strain evidence="4">Female2</strain>
        <tissue evidence="4">Blood</tissue>
    </source>
</reference>
<dbReference type="Proteomes" id="UP000812440">
    <property type="component" value="Chromosome 5"/>
</dbReference>
<proteinExistence type="inferred from homology"/>
<organism evidence="4 5">
    <name type="scientific">Hymenochirus boettgeri</name>
    <name type="common">Congo dwarf clawed frog</name>
    <dbReference type="NCBI Taxonomy" id="247094"/>
    <lineage>
        <taxon>Eukaryota</taxon>
        <taxon>Metazoa</taxon>
        <taxon>Chordata</taxon>
        <taxon>Craniata</taxon>
        <taxon>Vertebrata</taxon>
        <taxon>Euteleostomi</taxon>
        <taxon>Amphibia</taxon>
        <taxon>Batrachia</taxon>
        <taxon>Anura</taxon>
        <taxon>Pipoidea</taxon>
        <taxon>Pipidae</taxon>
        <taxon>Pipinae</taxon>
        <taxon>Hymenochirus</taxon>
    </lineage>
</organism>
<dbReference type="InterPro" id="IPR039671">
    <property type="entry name" value="THEMIS"/>
</dbReference>
<dbReference type="OrthoDB" id="9879477at2759"/>
<dbReference type="GO" id="GO:0050852">
    <property type="term" value="P:T cell receptor signaling pathway"/>
    <property type="evidence" value="ECO:0007669"/>
    <property type="project" value="TreeGrafter"/>
</dbReference>
<dbReference type="InterPro" id="IPR025946">
    <property type="entry name" value="CABIT_dom"/>
</dbReference>